<dbReference type="EMBL" id="UOGE01000092">
    <property type="protein sequence ID" value="VAX24096.1"/>
    <property type="molecule type" value="Genomic_DNA"/>
</dbReference>
<evidence type="ECO:0000313" key="1">
    <source>
        <dbReference type="EMBL" id="VAX24096.1"/>
    </source>
</evidence>
<proteinExistence type="predicted"/>
<gene>
    <name evidence="1" type="ORF">MNBD_NITROSPINAE02-2240</name>
</gene>
<reference evidence="1" key="1">
    <citation type="submission" date="2018-06" db="EMBL/GenBank/DDBJ databases">
        <authorList>
            <person name="Zhirakovskaya E."/>
        </authorList>
    </citation>
    <scope>NUCLEOTIDE SEQUENCE</scope>
</reference>
<protein>
    <recommendedName>
        <fullName evidence="2">Cyclic nucleotide-binding domain-containing protein</fullName>
    </recommendedName>
</protein>
<evidence type="ECO:0008006" key="2">
    <source>
        <dbReference type="Google" id="ProtNLM"/>
    </source>
</evidence>
<accession>A0A3B1C0J7</accession>
<dbReference type="Gene3D" id="2.60.120.10">
    <property type="entry name" value="Jelly Rolls"/>
    <property type="match status" value="1"/>
</dbReference>
<dbReference type="SUPFAM" id="SSF51206">
    <property type="entry name" value="cAMP-binding domain-like"/>
    <property type="match status" value="1"/>
</dbReference>
<dbReference type="AlphaFoldDB" id="A0A3B1C0J7"/>
<organism evidence="1">
    <name type="scientific">hydrothermal vent metagenome</name>
    <dbReference type="NCBI Taxonomy" id="652676"/>
    <lineage>
        <taxon>unclassified sequences</taxon>
        <taxon>metagenomes</taxon>
        <taxon>ecological metagenomes</taxon>
    </lineage>
</organism>
<name>A0A3B1C0J7_9ZZZZ</name>
<sequence>MSELEFPPKRNEKEHVINMIARMPEFHYFTKKEVARFATFDWQTFKRNETLMRAGEVDSKALVVLLAGRCSIQKPVKILGKTVVVPIEKIYAPAVLGEVGVFSSLPRTANVVSDTRSAGLILPVKTLRLHFEQSKATFPHLLWSFARLGVLRIRFGVLRHEEMTKKLVDCPIFEKPPFMNEVIELEALIGDEYDGKIVSMRDFDYIRDLVERVDVALAYAKHFENIEDEIMPVNDSTSLSFSASRSFLSVETLIRKESQGKNIKSQVVETCSKDYQKCFGSGDWTTCLEGLIEATDDLKDLKKVVREYANIREAAPGTDIMIEGFSNRICAELDKVGGEACKRFALERLPETLKDDPQSAMLEAFLGKKIKEVKARVLVTDFENGIFDEYYRSGKLTRNQVARAFYEKLKDHAVVSLISSRFPDVIDENGPIPTEEIYSLLDFIILGHTLYYPQLIEPYQKDHLNL</sequence>
<dbReference type="InterPro" id="IPR018490">
    <property type="entry name" value="cNMP-bd_dom_sf"/>
</dbReference>
<dbReference type="InterPro" id="IPR014710">
    <property type="entry name" value="RmlC-like_jellyroll"/>
</dbReference>